<evidence type="ECO:0000313" key="3">
    <source>
        <dbReference type="Proteomes" id="UP000013909"/>
    </source>
</evidence>
<dbReference type="AlphaFoldDB" id="R7ZNE3"/>
<dbReference type="Proteomes" id="UP000013909">
    <property type="component" value="Unassembled WGS sequence"/>
</dbReference>
<keyword evidence="1" id="KW-0472">Membrane</keyword>
<feature type="transmembrane region" description="Helical" evidence="1">
    <location>
        <begin position="29"/>
        <end position="48"/>
    </location>
</feature>
<gene>
    <name evidence="2" type="ORF">ADIS_4034</name>
</gene>
<keyword evidence="1" id="KW-1133">Transmembrane helix</keyword>
<reference evidence="2 3" key="1">
    <citation type="submission" date="2013-02" db="EMBL/GenBank/DDBJ databases">
        <title>A novel strain isolated from Lonar lake, Maharashtra, India.</title>
        <authorList>
            <person name="Singh A."/>
        </authorList>
    </citation>
    <scope>NUCLEOTIDE SEQUENCE [LARGE SCALE GENOMIC DNA]</scope>
    <source>
        <strain evidence="2 3">AK24</strain>
    </source>
</reference>
<keyword evidence="3" id="KW-1185">Reference proteome</keyword>
<sequence>MHMRHLVILIGLILMVAAGLDLFEIYPIKGIQLIFGIYSSSMLLYGLLRGRKLKKEPQENK</sequence>
<dbReference type="EMBL" id="AQHR01000104">
    <property type="protein sequence ID" value="EON75631.1"/>
    <property type="molecule type" value="Genomic_DNA"/>
</dbReference>
<evidence type="ECO:0000313" key="2">
    <source>
        <dbReference type="EMBL" id="EON75631.1"/>
    </source>
</evidence>
<name>R7ZNE3_9BACT</name>
<protein>
    <submittedName>
        <fullName evidence="2">Uncharacterized protein</fullName>
    </submittedName>
</protein>
<comment type="caution">
    <text evidence="2">The sequence shown here is derived from an EMBL/GenBank/DDBJ whole genome shotgun (WGS) entry which is preliminary data.</text>
</comment>
<proteinExistence type="predicted"/>
<evidence type="ECO:0000256" key="1">
    <source>
        <dbReference type="SAM" id="Phobius"/>
    </source>
</evidence>
<keyword evidence="1" id="KW-0812">Transmembrane</keyword>
<accession>R7ZNE3</accession>
<organism evidence="2 3">
    <name type="scientific">Lunatimonas lonarensis</name>
    <dbReference type="NCBI Taxonomy" id="1232681"/>
    <lineage>
        <taxon>Bacteria</taxon>
        <taxon>Pseudomonadati</taxon>
        <taxon>Bacteroidota</taxon>
        <taxon>Cytophagia</taxon>
        <taxon>Cytophagales</taxon>
        <taxon>Cyclobacteriaceae</taxon>
    </lineage>
</organism>